<dbReference type="AlphaFoldDB" id="A0A2K2FDL8"/>
<keyword evidence="3 6" id="KW-0812">Transmembrane</keyword>
<dbReference type="InterPro" id="IPR051401">
    <property type="entry name" value="GtrA_CellWall_Glycosyl"/>
</dbReference>
<dbReference type="Proteomes" id="UP000236151">
    <property type="component" value="Unassembled WGS sequence"/>
</dbReference>
<dbReference type="PANTHER" id="PTHR38459:SF1">
    <property type="entry name" value="PROPHAGE BACTOPRENOL-LINKED GLUCOSE TRANSLOCASE HOMOLOG"/>
    <property type="match status" value="1"/>
</dbReference>
<feature type="transmembrane region" description="Helical" evidence="6">
    <location>
        <begin position="95"/>
        <end position="117"/>
    </location>
</feature>
<dbReference type="KEGG" id="cthd:CDO33_08095"/>
<comment type="caution">
    <text evidence="8">The sequence shown here is derived from an EMBL/GenBank/DDBJ whole genome shotgun (WGS) entry which is preliminary data.</text>
</comment>
<dbReference type="RefSeq" id="WP_103082410.1">
    <property type="nucleotide sequence ID" value="NZ_CP021850.1"/>
</dbReference>
<dbReference type="GO" id="GO:0000271">
    <property type="term" value="P:polysaccharide biosynthetic process"/>
    <property type="evidence" value="ECO:0007669"/>
    <property type="project" value="InterPro"/>
</dbReference>
<evidence type="ECO:0000259" key="7">
    <source>
        <dbReference type="Pfam" id="PF04138"/>
    </source>
</evidence>
<evidence type="ECO:0000313" key="9">
    <source>
        <dbReference type="Proteomes" id="UP000236151"/>
    </source>
</evidence>
<evidence type="ECO:0000256" key="6">
    <source>
        <dbReference type="SAM" id="Phobius"/>
    </source>
</evidence>
<keyword evidence="4 6" id="KW-1133">Transmembrane helix</keyword>
<sequence>MTTGKKGNMSIQSFSLKFKDHKIIKLILDKETQTQLLRYLISGFTAFGTEYLLFATLYSYAGISSGISNSIAMAAGFIISFTLNRKWSFKSKENLIKQLLMFGALFGINLFISNNAIKILSGTFRISPLFSKLIIMCAIVLWNFVIYRKLIYRN</sequence>
<evidence type="ECO:0000256" key="2">
    <source>
        <dbReference type="ARBA" id="ARBA00009399"/>
    </source>
</evidence>
<dbReference type="Pfam" id="PF04138">
    <property type="entry name" value="GtrA_DPMS_TM"/>
    <property type="match status" value="1"/>
</dbReference>
<evidence type="ECO:0000256" key="1">
    <source>
        <dbReference type="ARBA" id="ARBA00004141"/>
    </source>
</evidence>
<dbReference type="GO" id="GO:0005886">
    <property type="term" value="C:plasma membrane"/>
    <property type="evidence" value="ECO:0007669"/>
    <property type="project" value="TreeGrafter"/>
</dbReference>
<evidence type="ECO:0000256" key="5">
    <source>
        <dbReference type="ARBA" id="ARBA00023136"/>
    </source>
</evidence>
<accession>A0A2K2FDL8</accession>
<protein>
    <recommendedName>
        <fullName evidence="7">GtrA/DPMS transmembrane domain-containing protein</fullName>
    </recommendedName>
</protein>
<evidence type="ECO:0000256" key="4">
    <source>
        <dbReference type="ARBA" id="ARBA00022989"/>
    </source>
</evidence>
<dbReference type="PANTHER" id="PTHR38459">
    <property type="entry name" value="PROPHAGE BACTOPRENOL-LINKED GLUCOSE TRANSLOCASE HOMOLOG"/>
    <property type="match status" value="1"/>
</dbReference>
<feature type="transmembrane region" description="Helical" evidence="6">
    <location>
        <begin position="36"/>
        <end position="54"/>
    </location>
</feature>
<feature type="domain" description="GtrA/DPMS transmembrane" evidence="7">
    <location>
        <begin position="38"/>
        <end position="151"/>
    </location>
</feature>
<gene>
    <name evidence="8" type="ORF">CDQ84_14255</name>
</gene>
<evidence type="ECO:0000313" key="8">
    <source>
        <dbReference type="EMBL" id="PNT96878.1"/>
    </source>
</evidence>
<organism evidence="8 9">
    <name type="scientific">Clostridium thermosuccinogenes</name>
    <dbReference type="NCBI Taxonomy" id="84032"/>
    <lineage>
        <taxon>Bacteria</taxon>
        <taxon>Bacillati</taxon>
        <taxon>Bacillota</taxon>
        <taxon>Clostridia</taxon>
        <taxon>Eubacteriales</taxon>
        <taxon>Clostridiaceae</taxon>
        <taxon>Clostridium</taxon>
    </lineage>
</organism>
<evidence type="ECO:0000256" key="3">
    <source>
        <dbReference type="ARBA" id="ARBA00022692"/>
    </source>
</evidence>
<dbReference type="EMBL" id="NIOJ01000043">
    <property type="protein sequence ID" value="PNT96878.1"/>
    <property type="molecule type" value="Genomic_DNA"/>
</dbReference>
<comment type="subcellular location">
    <subcellularLocation>
        <location evidence="1">Membrane</location>
        <topology evidence="1">Multi-pass membrane protein</topology>
    </subcellularLocation>
</comment>
<feature type="transmembrane region" description="Helical" evidence="6">
    <location>
        <begin position="129"/>
        <end position="147"/>
    </location>
</feature>
<proteinExistence type="inferred from homology"/>
<feature type="transmembrane region" description="Helical" evidence="6">
    <location>
        <begin position="60"/>
        <end position="83"/>
    </location>
</feature>
<comment type="similarity">
    <text evidence="2">Belongs to the GtrA family.</text>
</comment>
<dbReference type="InterPro" id="IPR007267">
    <property type="entry name" value="GtrA_DPMS_TM"/>
</dbReference>
<dbReference type="OrthoDB" id="2082501at2"/>
<keyword evidence="5 6" id="KW-0472">Membrane</keyword>
<keyword evidence="9" id="KW-1185">Reference proteome</keyword>
<reference evidence="8 9" key="1">
    <citation type="submission" date="2017-06" db="EMBL/GenBank/DDBJ databases">
        <title>Investigating the central metabolism of Clostridium thermosuccinogenes.</title>
        <authorList>
            <person name="Koendjbiharie J.G."/>
            <person name="van Kranenburg R."/>
        </authorList>
    </citation>
    <scope>NUCLEOTIDE SEQUENCE [LARGE SCALE GENOMIC DNA]</scope>
    <source>
        <strain evidence="8 9">DSM 5806</strain>
    </source>
</reference>
<name>A0A2K2FDL8_9CLOT</name>